<dbReference type="Proteomes" id="UP001519325">
    <property type="component" value="Unassembled WGS sequence"/>
</dbReference>
<evidence type="ECO:0000313" key="2">
    <source>
        <dbReference type="EMBL" id="MBP2191332.1"/>
    </source>
</evidence>
<comment type="caution">
    <text evidence="2">The sequence shown here is derived from an EMBL/GenBank/DDBJ whole genome shotgun (WGS) entry which is preliminary data.</text>
</comment>
<feature type="chain" id="PRO_5047487358" evidence="1">
    <location>
        <begin position="27"/>
        <end position="74"/>
    </location>
</feature>
<reference evidence="2 3" key="1">
    <citation type="submission" date="2021-03" db="EMBL/GenBank/DDBJ databases">
        <title>Sequencing the genomes of 1000 actinobacteria strains.</title>
        <authorList>
            <person name="Klenk H.-P."/>
        </authorList>
    </citation>
    <scope>NUCLEOTIDE SEQUENCE [LARGE SCALE GENOMIC DNA]</scope>
    <source>
        <strain evidence="2 3">DSM 45516</strain>
    </source>
</reference>
<protein>
    <submittedName>
        <fullName evidence="2">Uncharacterized protein</fullName>
    </submittedName>
</protein>
<sequence>MQNPKLWLTALGLVLAPLAAAAPAAAAGLPLVPATDAPSVVDEPRPCVNYPGNIPCNLSTFSASLGLEKYSPFR</sequence>
<name>A0ABS4QHZ7_9NOCA</name>
<accession>A0ABS4QHZ7</accession>
<proteinExistence type="predicted"/>
<dbReference type="RefSeq" id="WP_209892814.1">
    <property type="nucleotide sequence ID" value="NZ_JAGGMR010000001.1"/>
</dbReference>
<evidence type="ECO:0000313" key="3">
    <source>
        <dbReference type="Proteomes" id="UP001519325"/>
    </source>
</evidence>
<gene>
    <name evidence="2" type="ORF">BJ987_004233</name>
</gene>
<dbReference type="EMBL" id="JAGGMR010000001">
    <property type="protein sequence ID" value="MBP2191332.1"/>
    <property type="molecule type" value="Genomic_DNA"/>
</dbReference>
<feature type="signal peptide" evidence="1">
    <location>
        <begin position="1"/>
        <end position="26"/>
    </location>
</feature>
<keyword evidence="3" id="KW-1185">Reference proteome</keyword>
<keyword evidence="1" id="KW-0732">Signal</keyword>
<organism evidence="2 3">
    <name type="scientific">Nocardia goodfellowii</name>
    <dbReference type="NCBI Taxonomy" id="882446"/>
    <lineage>
        <taxon>Bacteria</taxon>
        <taxon>Bacillati</taxon>
        <taxon>Actinomycetota</taxon>
        <taxon>Actinomycetes</taxon>
        <taxon>Mycobacteriales</taxon>
        <taxon>Nocardiaceae</taxon>
        <taxon>Nocardia</taxon>
    </lineage>
</organism>
<evidence type="ECO:0000256" key="1">
    <source>
        <dbReference type="SAM" id="SignalP"/>
    </source>
</evidence>